<dbReference type="Proteomes" id="UP001462640">
    <property type="component" value="Unassembled WGS sequence"/>
</dbReference>
<name>A0ABV0GKF0_9BURK</name>
<proteinExistence type="predicted"/>
<evidence type="ECO:0000313" key="2">
    <source>
        <dbReference type="Proteomes" id="UP001462640"/>
    </source>
</evidence>
<protein>
    <submittedName>
        <fullName evidence="1">Uncharacterized protein</fullName>
    </submittedName>
</protein>
<comment type="caution">
    <text evidence="1">The sequence shown here is derived from an EMBL/GenBank/DDBJ whole genome shotgun (WGS) entry which is preliminary data.</text>
</comment>
<gene>
    <name evidence="1" type="ORF">ABDJ40_22700</name>
</gene>
<dbReference type="EMBL" id="JBDPZC010000016">
    <property type="protein sequence ID" value="MEO3715593.1"/>
    <property type="molecule type" value="Genomic_DNA"/>
</dbReference>
<reference evidence="1 2" key="1">
    <citation type="submission" date="2024-05" db="EMBL/GenBank/DDBJ databases">
        <title>Roseateles sp. 2.12 16S ribosomal RNA gene Genome sequencing and assembly.</title>
        <authorList>
            <person name="Woo H."/>
        </authorList>
    </citation>
    <scope>NUCLEOTIDE SEQUENCE [LARGE SCALE GENOMIC DNA]</scope>
    <source>
        <strain evidence="1 2">2.12</strain>
    </source>
</reference>
<evidence type="ECO:0000313" key="1">
    <source>
        <dbReference type="EMBL" id="MEO3715593.1"/>
    </source>
</evidence>
<organism evidence="1 2">
    <name type="scientific">Roseateles flavus</name>
    <dbReference type="NCBI Taxonomy" id="3149041"/>
    <lineage>
        <taxon>Bacteria</taxon>
        <taxon>Pseudomonadati</taxon>
        <taxon>Pseudomonadota</taxon>
        <taxon>Betaproteobacteria</taxon>
        <taxon>Burkholderiales</taxon>
        <taxon>Sphaerotilaceae</taxon>
        <taxon>Roseateles</taxon>
    </lineage>
</organism>
<keyword evidence="2" id="KW-1185">Reference proteome</keyword>
<sequence>MLVPLGPDLWSRKHAEQLLRHRFGDVHGLDGQSDVNMDFRAGEPQVLGYALARPVKAALLSSARAAGVELASLQPAFVWGREALCRRGERQANGHGARQDAWWVWSEQDRTLVALLRDGRVMSLNPAASQVLNLEEAKRCVALESVRLGGLVKDAPVLAAGWPGQLLDEAGAA</sequence>
<dbReference type="RefSeq" id="WP_347613137.1">
    <property type="nucleotide sequence ID" value="NZ_JBDPZC010000016.1"/>
</dbReference>
<accession>A0ABV0GKF0</accession>